<evidence type="ECO:0000313" key="3">
    <source>
        <dbReference type="Proteomes" id="UP001375240"/>
    </source>
</evidence>
<feature type="region of interest" description="Disordered" evidence="1">
    <location>
        <begin position="63"/>
        <end position="84"/>
    </location>
</feature>
<feature type="region of interest" description="Disordered" evidence="1">
    <location>
        <begin position="98"/>
        <end position="163"/>
    </location>
</feature>
<accession>A0AAV9U4E7</accession>
<gene>
    <name evidence="2" type="ORF">TWF696_002451</name>
</gene>
<feature type="compositionally biased region" description="Gly residues" evidence="1">
    <location>
        <begin position="108"/>
        <end position="119"/>
    </location>
</feature>
<proteinExistence type="predicted"/>
<evidence type="ECO:0000256" key="1">
    <source>
        <dbReference type="SAM" id="MobiDB-lite"/>
    </source>
</evidence>
<sequence>MFIDAIACPAIGGRTLYVDAEGKNPQLARSTQRLLKHLSLSPRFILPLPLFITSHKELLATKGSHHHPLHHHHHQNQKVKKKHNEVQNANQNLHQSGDQIRAKARGGAASGRGGRGGDGSSRDGRRPKGLAYQSAKAVGAAESPQINSKGGGGPHLQNRRARADNRAAGTVAREQFWTLQSQLGNILSVLLNTGVLASLLGEDDGSALEEGEVLDADTIPVPTDSCPSEAAFISVPHEVDGSRCEASGEPAPVAARVECEGDAFDLRNLPARFHCCPPGFCPFDRKARAAESVPRPERSWSSLKTYRTGDSDLSEELDNSAPGSAVPRPKVPRSKGKGPRIDAGA</sequence>
<evidence type="ECO:0000313" key="2">
    <source>
        <dbReference type="EMBL" id="KAK6335685.1"/>
    </source>
</evidence>
<name>A0AAV9U4E7_9PEZI</name>
<dbReference type="AlphaFoldDB" id="A0AAV9U4E7"/>
<comment type="caution">
    <text evidence="2">The sequence shown here is derived from an EMBL/GenBank/DDBJ whole genome shotgun (WGS) entry which is preliminary data.</text>
</comment>
<dbReference type="EMBL" id="JAVHNQ010000012">
    <property type="protein sequence ID" value="KAK6335685.1"/>
    <property type="molecule type" value="Genomic_DNA"/>
</dbReference>
<keyword evidence="3" id="KW-1185">Reference proteome</keyword>
<protein>
    <submittedName>
        <fullName evidence="2">Uncharacterized protein</fullName>
    </submittedName>
</protein>
<reference evidence="2 3" key="1">
    <citation type="submission" date="2019-10" db="EMBL/GenBank/DDBJ databases">
        <authorList>
            <person name="Palmer J.M."/>
        </authorList>
    </citation>
    <scope>NUCLEOTIDE SEQUENCE [LARGE SCALE GENOMIC DNA]</scope>
    <source>
        <strain evidence="2 3">TWF696</strain>
    </source>
</reference>
<dbReference type="Proteomes" id="UP001375240">
    <property type="component" value="Unassembled WGS sequence"/>
</dbReference>
<feature type="region of interest" description="Disordered" evidence="1">
    <location>
        <begin position="291"/>
        <end position="345"/>
    </location>
</feature>
<organism evidence="2 3">
    <name type="scientific">Orbilia brochopaga</name>
    <dbReference type="NCBI Taxonomy" id="3140254"/>
    <lineage>
        <taxon>Eukaryota</taxon>
        <taxon>Fungi</taxon>
        <taxon>Dikarya</taxon>
        <taxon>Ascomycota</taxon>
        <taxon>Pezizomycotina</taxon>
        <taxon>Orbiliomycetes</taxon>
        <taxon>Orbiliales</taxon>
        <taxon>Orbiliaceae</taxon>
        <taxon>Orbilia</taxon>
    </lineage>
</organism>
<feature type="compositionally biased region" description="Basic residues" evidence="1">
    <location>
        <begin position="63"/>
        <end position="83"/>
    </location>
</feature>